<keyword evidence="2" id="KW-1185">Reference proteome</keyword>
<dbReference type="EMBL" id="CP016908">
    <property type="protein sequence ID" value="APR99424.1"/>
    <property type="molecule type" value="Genomic_DNA"/>
</dbReference>
<dbReference type="Proteomes" id="UP000185544">
    <property type="component" value="Chromosome"/>
</dbReference>
<dbReference type="InterPro" id="IPR042245">
    <property type="entry name" value="Tgt2/MlaC_sf"/>
</dbReference>
<dbReference type="KEGG" id="pabo:BCY86_01050"/>
<protein>
    <submittedName>
        <fullName evidence="1">Uncharacterized protein</fullName>
    </submittedName>
</protein>
<sequence>MDDKALKFVNSIHQSIGSMVSNKQTNQFLALFREKVNFATVVGEKFKAQLDKKEITEGQKNTIVDLITQLVAKKWESRLQKINKYQLETTVEKPTSETVCWVNVTATPSHPAKINNDTFHLRYKLTSHNNQSFTITDIEVEKTSIPRTNAQNALTVYKKGGYKVMEATLKKAIEKQERNSSGVQLLYKEMIHQKHLETPSMRKEKVAVYQKKTLRTIDSSRNAWYLE</sequence>
<proteinExistence type="predicted"/>
<dbReference type="AlphaFoldDB" id="A0A1L6MV81"/>
<evidence type="ECO:0000313" key="1">
    <source>
        <dbReference type="EMBL" id="APR99424.1"/>
    </source>
</evidence>
<reference evidence="1 2" key="1">
    <citation type="submission" date="2016-08" db="EMBL/GenBank/DDBJ databases">
        <title>Identification and validation of antigenic proteins from Pajaroellobacter abortibovis using de-novo genome sequence assembly and reverse vaccinology.</title>
        <authorList>
            <person name="Welly B.T."/>
            <person name="Miller M.R."/>
            <person name="Stott J.L."/>
            <person name="Blanchard M.T."/>
            <person name="Islas-Trejo A.D."/>
            <person name="O'Rourke S.M."/>
            <person name="Young A.E."/>
            <person name="Medrano J.F."/>
            <person name="Van Eenennaam A.L."/>
        </authorList>
    </citation>
    <scope>NUCLEOTIDE SEQUENCE [LARGE SCALE GENOMIC DNA]</scope>
    <source>
        <strain evidence="1 2">BTF92-0548A/99-0131</strain>
    </source>
</reference>
<gene>
    <name evidence="1" type="ORF">BCY86_01050</name>
</gene>
<accession>A0A1L6MV81</accession>
<dbReference type="Gene3D" id="3.10.450.710">
    <property type="entry name" value="Tgt2/MlaC"/>
    <property type="match status" value="1"/>
</dbReference>
<name>A0A1L6MV81_9BACT</name>
<dbReference type="STRING" id="1882918.BCY86_01050"/>
<organism evidence="1 2">
    <name type="scientific">Pajaroellobacter abortibovis</name>
    <dbReference type="NCBI Taxonomy" id="1882918"/>
    <lineage>
        <taxon>Bacteria</taxon>
        <taxon>Pseudomonadati</taxon>
        <taxon>Myxococcota</taxon>
        <taxon>Polyangia</taxon>
        <taxon>Polyangiales</taxon>
        <taxon>Polyangiaceae</taxon>
    </lineage>
</organism>
<evidence type="ECO:0000313" key="2">
    <source>
        <dbReference type="Proteomes" id="UP000185544"/>
    </source>
</evidence>